<sequence>MPTIQPLSELRTNTTKIAKLAHSQHEPIFITKNGYADLVVLSAEDYEQRLARLEIYDKLAASQAEVASGQKLLPLDTVFAKYQAQYGQAK</sequence>
<name>A0A388TFW1_9BACT</name>
<evidence type="ECO:0000256" key="2">
    <source>
        <dbReference type="RuleBase" id="RU362080"/>
    </source>
</evidence>
<gene>
    <name evidence="3" type="ORF">NO2_0303</name>
</gene>
<keyword evidence="4" id="KW-1185">Reference proteome</keyword>
<dbReference type="PANTHER" id="PTHR33713">
    <property type="entry name" value="ANTITOXIN YAFN-RELATED"/>
    <property type="match status" value="1"/>
</dbReference>
<evidence type="ECO:0000256" key="1">
    <source>
        <dbReference type="ARBA" id="ARBA00009981"/>
    </source>
</evidence>
<dbReference type="Proteomes" id="UP000275925">
    <property type="component" value="Unassembled WGS sequence"/>
</dbReference>
<dbReference type="EMBL" id="BGZO01000005">
    <property type="protein sequence ID" value="GBR75649.1"/>
    <property type="molecule type" value="Genomic_DNA"/>
</dbReference>
<comment type="function">
    <text evidence="2">Antitoxin component of a type II toxin-antitoxin (TA) system.</text>
</comment>
<evidence type="ECO:0000313" key="4">
    <source>
        <dbReference type="Proteomes" id="UP000275925"/>
    </source>
</evidence>
<comment type="caution">
    <text evidence="3">The sequence shown here is derived from an EMBL/GenBank/DDBJ whole genome shotgun (WGS) entry which is preliminary data.</text>
</comment>
<dbReference type="SUPFAM" id="SSF143120">
    <property type="entry name" value="YefM-like"/>
    <property type="match status" value="1"/>
</dbReference>
<dbReference type="AlphaFoldDB" id="A0A388TFW1"/>
<dbReference type="InterPro" id="IPR051405">
    <property type="entry name" value="phD/YefM_antitoxin"/>
</dbReference>
<dbReference type="Pfam" id="PF02604">
    <property type="entry name" value="PhdYeFM_antitox"/>
    <property type="match status" value="1"/>
</dbReference>
<dbReference type="InterPro" id="IPR036165">
    <property type="entry name" value="YefM-like_sf"/>
</dbReference>
<dbReference type="NCBIfam" id="TIGR01552">
    <property type="entry name" value="phd_fam"/>
    <property type="match status" value="1"/>
</dbReference>
<dbReference type="PANTHER" id="PTHR33713:SF6">
    <property type="entry name" value="ANTITOXIN YEFM"/>
    <property type="match status" value="1"/>
</dbReference>
<reference evidence="3 4" key="1">
    <citation type="journal article" date="2019" name="ISME J.">
        <title>Genome analyses of uncultured TG2/ZB3 bacteria in 'Margulisbacteria' specifically attached to ectosymbiotic spirochetes of protists in the termite gut.</title>
        <authorList>
            <person name="Utami Y.D."/>
            <person name="Kuwahara H."/>
            <person name="Igai K."/>
            <person name="Murakami T."/>
            <person name="Sugaya K."/>
            <person name="Morikawa T."/>
            <person name="Nagura Y."/>
            <person name="Yuki M."/>
            <person name="Deevong P."/>
            <person name="Inoue T."/>
            <person name="Kihara K."/>
            <person name="Lo N."/>
            <person name="Yamada A."/>
            <person name="Ohkuma M."/>
            <person name="Hongoh Y."/>
        </authorList>
    </citation>
    <scope>NUCLEOTIDE SEQUENCE [LARGE SCALE GENOMIC DNA]</scope>
    <source>
        <strain evidence="3">NkOx7-02</strain>
    </source>
</reference>
<organism evidence="3 4">
    <name type="scientific">Candidatus Termititenax persephonae</name>
    <dbReference type="NCBI Taxonomy" id="2218525"/>
    <lineage>
        <taxon>Bacteria</taxon>
        <taxon>Bacillati</taxon>
        <taxon>Candidatus Margulisiibacteriota</taxon>
        <taxon>Candidatus Termititenacia</taxon>
        <taxon>Candidatus Termititenacales</taxon>
        <taxon>Candidatus Termititenacaceae</taxon>
        <taxon>Candidatus Termititenax</taxon>
    </lineage>
</organism>
<protein>
    <recommendedName>
        <fullName evidence="2">Antitoxin</fullName>
    </recommendedName>
</protein>
<evidence type="ECO:0000313" key="3">
    <source>
        <dbReference type="EMBL" id="GBR75649.1"/>
    </source>
</evidence>
<comment type="similarity">
    <text evidence="1 2">Belongs to the phD/YefM antitoxin family.</text>
</comment>
<dbReference type="Gene3D" id="3.40.1620.10">
    <property type="entry name" value="YefM-like domain"/>
    <property type="match status" value="1"/>
</dbReference>
<dbReference type="InterPro" id="IPR006442">
    <property type="entry name" value="Antitoxin_Phd/YefM"/>
</dbReference>
<accession>A0A388TFW1</accession>
<proteinExistence type="inferred from homology"/>